<dbReference type="GO" id="GO:0015074">
    <property type="term" value="P:DNA integration"/>
    <property type="evidence" value="ECO:0007669"/>
    <property type="project" value="InterPro"/>
</dbReference>
<name>A0A4Y2AL02_ARAVE</name>
<reference evidence="2 3" key="1">
    <citation type="journal article" date="2019" name="Sci. Rep.">
        <title>Orb-weaving spider Araneus ventricosus genome elucidates the spidroin gene catalogue.</title>
        <authorList>
            <person name="Kono N."/>
            <person name="Nakamura H."/>
            <person name="Ohtoshi R."/>
            <person name="Moran D.A.P."/>
            <person name="Shinohara A."/>
            <person name="Yoshida Y."/>
            <person name="Fujiwara M."/>
            <person name="Mori M."/>
            <person name="Tomita M."/>
            <person name="Arakawa K."/>
        </authorList>
    </citation>
    <scope>NUCLEOTIDE SEQUENCE [LARGE SCALE GENOMIC DNA]</scope>
</reference>
<dbReference type="InterPro" id="IPR036397">
    <property type="entry name" value="RNaseH_sf"/>
</dbReference>
<protein>
    <submittedName>
        <fullName evidence="2">SCAN domain-containing protein 3</fullName>
    </submittedName>
</protein>
<accession>A0A4Y2AL02</accession>
<dbReference type="PROSITE" id="PS50994">
    <property type="entry name" value="INTEGRASE"/>
    <property type="match status" value="1"/>
</dbReference>
<dbReference type="EMBL" id="BGPR01000022">
    <property type="protein sequence ID" value="GBL80571.1"/>
    <property type="molecule type" value="Genomic_DNA"/>
</dbReference>
<proteinExistence type="predicted"/>
<sequence>MNLSKLRVNAAQNSLFLTETTYPKLINDVKKAKMTTKKEPRDYWFLNRYDVMLVEALRSKRAEEVAYNLVDIFSLIGAPSILQYDNGREFANNVVTSLKEFWPALKIVHGKPRHSQSQGSVERAKQDIENSTVFGCRTTNLTSGVKDCGSFNL</sequence>
<dbReference type="SUPFAM" id="SSF53098">
    <property type="entry name" value="Ribonuclease H-like"/>
    <property type="match status" value="1"/>
</dbReference>
<feature type="domain" description="Integrase catalytic" evidence="1">
    <location>
        <begin position="17"/>
        <end position="153"/>
    </location>
</feature>
<dbReference type="Gene3D" id="3.30.420.10">
    <property type="entry name" value="Ribonuclease H-like superfamily/Ribonuclease H"/>
    <property type="match status" value="1"/>
</dbReference>
<evidence type="ECO:0000313" key="3">
    <source>
        <dbReference type="Proteomes" id="UP000499080"/>
    </source>
</evidence>
<evidence type="ECO:0000313" key="2">
    <source>
        <dbReference type="EMBL" id="GBL80571.1"/>
    </source>
</evidence>
<keyword evidence="3" id="KW-1185">Reference proteome</keyword>
<dbReference type="Proteomes" id="UP000499080">
    <property type="component" value="Unassembled WGS sequence"/>
</dbReference>
<dbReference type="InterPro" id="IPR001584">
    <property type="entry name" value="Integrase_cat-core"/>
</dbReference>
<organism evidence="2 3">
    <name type="scientific">Araneus ventricosus</name>
    <name type="common">Orbweaver spider</name>
    <name type="synonym">Epeira ventricosa</name>
    <dbReference type="NCBI Taxonomy" id="182803"/>
    <lineage>
        <taxon>Eukaryota</taxon>
        <taxon>Metazoa</taxon>
        <taxon>Ecdysozoa</taxon>
        <taxon>Arthropoda</taxon>
        <taxon>Chelicerata</taxon>
        <taxon>Arachnida</taxon>
        <taxon>Araneae</taxon>
        <taxon>Araneomorphae</taxon>
        <taxon>Entelegynae</taxon>
        <taxon>Araneoidea</taxon>
        <taxon>Araneidae</taxon>
        <taxon>Araneus</taxon>
    </lineage>
</organism>
<dbReference type="GO" id="GO:0003676">
    <property type="term" value="F:nucleic acid binding"/>
    <property type="evidence" value="ECO:0007669"/>
    <property type="project" value="InterPro"/>
</dbReference>
<dbReference type="OrthoDB" id="6433043at2759"/>
<gene>
    <name evidence="2" type="primary">ZBED9_20</name>
    <name evidence="2" type="ORF">AVEN_225262_1</name>
</gene>
<evidence type="ECO:0000259" key="1">
    <source>
        <dbReference type="PROSITE" id="PS50994"/>
    </source>
</evidence>
<dbReference type="InterPro" id="IPR012337">
    <property type="entry name" value="RNaseH-like_sf"/>
</dbReference>
<comment type="caution">
    <text evidence="2">The sequence shown here is derived from an EMBL/GenBank/DDBJ whole genome shotgun (WGS) entry which is preliminary data.</text>
</comment>
<dbReference type="AlphaFoldDB" id="A0A4Y2AL02"/>